<dbReference type="AlphaFoldDB" id="A0A3N0AYG1"/>
<evidence type="ECO:0008006" key="5">
    <source>
        <dbReference type="Google" id="ProtNLM"/>
    </source>
</evidence>
<evidence type="ECO:0000256" key="1">
    <source>
        <dbReference type="SAM" id="MobiDB-lite"/>
    </source>
</evidence>
<feature type="region of interest" description="Disordered" evidence="1">
    <location>
        <begin position="165"/>
        <end position="196"/>
    </location>
</feature>
<feature type="signal peptide" evidence="2">
    <location>
        <begin position="1"/>
        <end position="34"/>
    </location>
</feature>
<protein>
    <recommendedName>
        <fullName evidence="5">RHS repeat protein</fullName>
    </recommendedName>
</protein>
<dbReference type="NCBIfam" id="TIGR01643">
    <property type="entry name" value="YD_repeat_2x"/>
    <property type="match status" value="2"/>
</dbReference>
<evidence type="ECO:0000313" key="3">
    <source>
        <dbReference type="EMBL" id="RNL39614.1"/>
    </source>
</evidence>
<accession>A0A3N0AYG1</accession>
<dbReference type="Gene3D" id="2.180.10.10">
    <property type="entry name" value="RHS repeat-associated core"/>
    <property type="match status" value="1"/>
</dbReference>
<comment type="caution">
    <text evidence="3">The sequence shown here is derived from an EMBL/GenBank/DDBJ whole genome shotgun (WGS) entry which is preliminary data.</text>
</comment>
<reference evidence="3 4" key="1">
    <citation type="journal article" date="2019" name="Microbiol. Resour. Announc.">
        <title>Draft Genome Sequences of Type Strains of Gordonibacter faecihominis, Paraeggerthella hongkongensis, Parvibacter caecicola,Slackia equolifaciens, Slackia faecicanis, and Slackia isoflavoniconvertens.</title>
        <authorList>
            <person name="Danylec N."/>
            <person name="Stoll D.A."/>
            <person name="Dotsch A."/>
            <person name="Huch M."/>
        </authorList>
    </citation>
    <scope>NUCLEOTIDE SEQUENCE [LARGE SCALE GENOMIC DNA]</scope>
    <source>
        <strain evidence="3 4">DSM 18785</strain>
    </source>
</reference>
<organism evidence="3 4">
    <name type="scientific">Adlercreutzia equolifaciens subsp. celatus DSM 18785</name>
    <dbReference type="NCBI Taxonomy" id="1121021"/>
    <lineage>
        <taxon>Bacteria</taxon>
        <taxon>Bacillati</taxon>
        <taxon>Actinomycetota</taxon>
        <taxon>Coriobacteriia</taxon>
        <taxon>Eggerthellales</taxon>
        <taxon>Eggerthellaceae</taxon>
        <taxon>Adlercreutzia</taxon>
    </lineage>
</organism>
<feature type="region of interest" description="Disordered" evidence="1">
    <location>
        <begin position="32"/>
        <end position="72"/>
    </location>
</feature>
<dbReference type="RefSeq" id="WP_117284907.1">
    <property type="nucleotide sequence ID" value="NZ_JAMTCE010000009.1"/>
</dbReference>
<sequence>MTLFTLGRLRTLPTIALTLLLAATLAGCSASEPAEEAPAPAPAPAEEPAAPEAPAEEEATEPEPAAPAIDKNQLVTAQTLYSEEMPDEPDTFEATYNDDGRLLSYDNADQHYAWTYDDAGRLLTERYTSTTEAGGENTLTTYTYDSEGVRSESLYEDNSTALYMNPETGEIGEEPSLGEPWHEPEQSTRTKWTYSDDGKQLKGETYSLDGELLTSEITYYAEDARYAYDTILGTPDNIGLTESAANPLSREVFDASGKKTGEVTFTYDTLGNLTSRVDTEGGYTYTTSYTYDDKGNQTSWSFSTDDPEEEIFNRSGEIKWTYNSDGLPISQSEYQEGSDIPTNIIFYTYDSKGRQKANTQVMAMESYDENGEPNGGFEHVASCNIFTFLEDDEDLATTPEQLMADARAQVEAA</sequence>
<evidence type="ECO:0000256" key="2">
    <source>
        <dbReference type="SAM" id="SignalP"/>
    </source>
</evidence>
<name>A0A3N0AYG1_9ACTN</name>
<gene>
    <name evidence="3" type="ORF">DMP10_01385</name>
</gene>
<keyword evidence="2" id="KW-0732">Signal</keyword>
<feature type="chain" id="PRO_5038907906" description="RHS repeat protein" evidence="2">
    <location>
        <begin position="35"/>
        <end position="413"/>
    </location>
</feature>
<feature type="compositionally biased region" description="Basic and acidic residues" evidence="1">
    <location>
        <begin position="180"/>
        <end position="196"/>
    </location>
</feature>
<keyword evidence="4" id="KW-1185">Reference proteome</keyword>
<proteinExistence type="predicted"/>
<evidence type="ECO:0000313" key="4">
    <source>
        <dbReference type="Proteomes" id="UP000278327"/>
    </source>
</evidence>
<dbReference type="InterPro" id="IPR006530">
    <property type="entry name" value="YD"/>
</dbReference>
<dbReference type="Proteomes" id="UP000278327">
    <property type="component" value="Unassembled WGS sequence"/>
</dbReference>
<dbReference type="EMBL" id="QICA01000002">
    <property type="protein sequence ID" value="RNL39614.1"/>
    <property type="molecule type" value="Genomic_DNA"/>
</dbReference>